<dbReference type="Proteomes" id="UP000297245">
    <property type="component" value="Unassembled WGS sequence"/>
</dbReference>
<dbReference type="AlphaFoldDB" id="A0A4S8ML61"/>
<evidence type="ECO:0000313" key="2">
    <source>
        <dbReference type="EMBL" id="THV02964.1"/>
    </source>
</evidence>
<evidence type="ECO:0000256" key="1">
    <source>
        <dbReference type="SAM" id="MobiDB-lite"/>
    </source>
</evidence>
<feature type="region of interest" description="Disordered" evidence="1">
    <location>
        <begin position="46"/>
        <end position="74"/>
    </location>
</feature>
<feature type="region of interest" description="Disordered" evidence="1">
    <location>
        <begin position="1"/>
        <end position="30"/>
    </location>
</feature>
<evidence type="ECO:0000313" key="3">
    <source>
        <dbReference type="Proteomes" id="UP000297245"/>
    </source>
</evidence>
<gene>
    <name evidence="2" type="ORF">K435DRAFT_792192</name>
</gene>
<proteinExistence type="predicted"/>
<reference evidence="2 3" key="1">
    <citation type="journal article" date="2019" name="Nat. Ecol. Evol.">
        <title>Megaphylogeny resolves global patterns of mushroom evolution.</title>
        <authorList>
            <person name="Varga T."/>
            <person name="Krizsan K."/>
            <person name="Foldi C."/>
            <person name="Dima B."/>
            <person name="Sanchez-Garcia M."/>
            <person name="Sanchez-Ramirez S."/>
            <person name="Szollosi G.J."/>
            <person name="Szarkandi J.G."/>
            <person name="Papp V."/>
            <person name="Albert L."/>
            <person name="Andreopoulos W."/>
            <person name="Angelini C."/>
            <person name="Antonin V."/>
            <person name="Barry K.W."/>
            <person name="Bougher N.L."/>
            <person name="Buchanan P."/>
            <person name="Buyck B."/>
            <person name="Bense V."/>
            <person name="Catcheside P."/>
            <person name="Chovatia M."/>
            <person name="Cooper J."/>
            <person name="Damon W."/>
            <person name="Desjardin D."/>
            <person name="Finy P."/>
            <person name="Geml J."/>
            <person name="Haridas S."/>
            <person name="Hughes K."/>
            <person name="Justo A."/>
            <person name="Karasinski D."/>
            <person name="Kautmanova I."/>
            <person name="Kiss B."/>
            <person name="Kocsube S."/>
            <person name="Kotiranta H."/>
            <person name="LaButti K.M."/>
            <person name="Lechner B.E."/>
            <person name="Liimatainen K."/>
            <person name="Lipzen A."/>
            <person name="Lukacs Z."/>
            <person name="Mihaltcheva S."/>
            <person name="Morgado L.N."/>
            <person name="Niskanen T."/>
            <person name="Noordeloos M.E."/>
            <person name="Ohm R.A."/>
            <person name="Ortiz-Santana B."/>
            <person name="Ovrebo C."/>
            <person name="Racz N."/>
            <person name="Riley R."/>
            <person name="Savchenko A."/>
            <person name="Shiryaev A."/>
            <person name="Soop K."/>
            <person name="Spirin V."/>
            <person name="Szebenyi C."/>
            <person name="Tomsovsky M."/>
            <person name="Tulloss R.E."/>
            <person name="Uehling J."/>
            <person name="Grigoriev I.V."/>
            <person name="Vagvolgyi C."/>
            <person name="Papp T."/>
            <person name="Martin F.M."/>
            <person name="Miettinen O."/>
            <person name="Hibbett D.S."/>
            <person name="Nagy L.G."/>
        </authorList>
    </citation>
    <scope>NUCLEOTIDE SEQUENCE [LARGE SCALE GENOMIC DNA]</scope>
    <source>
        <strain evidence="2 3">CBS 962.96</strain>
    </source>
</reference>
<accession>A0A4S8ML61</accession>
<sequence length="397" mass="43940">MPPRKRPPTPPLPGQSSFQLDLADPQLDPVSLSPLFSLNEDSIRRRGKAQKLPGQNKFTSTLGSASPSASTTTDIPSIAQPDCVSHPVSPLLLHTDNNSPTMNASGVNSPFIQSSRSPIARMYQQVPPQTPQNFIPSQTASSNQPVEHLSPLQLAALSLNSPEVNQDINMEEDFINSPVNVQNNDFEFFAPSSSSSSHTSNLWSPLSLESGSQEIRGSHQHLMKALDHLRLARLSLTRVILNVLESNSSGDRLHLMKNQFFREDHNNLEQILDAIWKDERGRVRIQAWMLDRDVAAELVEKKVSDEFENAKSVLSMKSSDVSLNYVENWDVSNILNSAPTPLFTRILHAAIDEGRKNSESEQGEGGVESSIERIKIHGNQVPDELPLAEFAETTYEV</sequence>
<dbReference type="OrthoDB" id="3070367at2759"/>
<name>A0A4S8ML61_DENBC</name>
<organism evidence="2 3">
    <name type="scientific">Dendrothele bispora (strain CBS 962.96)</name>
    <dbReference type="NCBI Taxonomy" id="1314807"/>
    <lineage>
        <taxon>Eukaryota</taxon>
        <taxon>Fungi</taxon>
        <taxon>Dikarya</taxon>
        <taxon>Basidiomycota</taxon>
        <taxon>Agaricomycotina</taxon>
        <taxon>Agaricomycetes</taxon>
        <taxon>Agaricomycetidae</taxon>
        <taxon>Agaricales</taxon>
        <taxon>Agaricales incertae sedis</taxon>
        <taxon>Dendrothele</taxon>
    </lineage>
</organism>
<dbReference type="EMBL" id="ML179072">
    <property type="protein sequence ID" value="THV02964.1"/>
    <property type="molecule type" value="Genomic_DNA"/>
</dbReference>
<feature type="compositionally biased region" description="Polar residues" evidence="1">
    <location>
        <begin position="56"/>
        <end position="74"/>
    </location>
</feature>
<protein>
    <submittedName>
        <fullName evidence="2">Uncharacterized protein</fullName>
    </submittedName>
</protein>
<keyword evidence="3" id="KW-1185">Reference proteome</keyword>